<feature type="compositionally biased region" description="Polar residues" evidence="1">
    <location>
        <begin position="101"/>
        <end position="110"/>
    </location>
</feature>
<reference evidence="2" key="1">
    <citation type="submission" date="2023-10" db="EMBL/GenBank/DDBJ databases">
        <title>Genome assembly of Pristionchus species.</title>
        <authorList>
            <person name="Yoshida K."/>
            <person name="Sommer R.J."/>
        </authorList>
    </citation>
    <scope>NUCLEOTIDE SEQUENCE</scope>
    <source>
        <strain evidence="2">RS5133</strain>
    </source>
</reference>
<feature type="compositionally biased region" description="Acidic residues" evidence="1">
    <location>
        <begin position="419"/>
        <end position="442"/>
    </location>
</feature>
<evidence type="ECO:0000256" key="1">
    <source>
        <dbReference type="SAM" id="MobiDB-lite"/>
    </source>
</evidence>
<evidence type="ECO:0000313" key="3">
    <source>
        <dbReference type="Proteomes" id="UP001432322"/>
    </source>
</evidence>
<feature type="region of interest" description="Disordered" evidence="1">
    <location>
        <begin position="395"/>
        <end position="442"/>
    </location>
</feature>
<dbReference type="Proteomes" id="UP001432322">
    <property type="component" value="Unassembled WGS sequence"/>
</dbReference>
<accession>A0AAV5VNT3</accession>
<gene>
    <name evidence="2" type="ORF">PFISCL1PPCAC_11568</name>
</gene>
<feature type="region of interest" description="Disordered" evidence="1">
    <location>
        <begin position="101"/>
        <end position="136"/>
    </location>
</feature>
<comment type="caution">
    <text evidence="2">The sequence shown here is derived from an EMBL/GenBank/DDBJ whole genome shotgun (WGS) entry which is preliminary data.</text>
</comment>
<feature type="region of interest" description="Disordered" evidence="1">
    <location>
        <begin position="279"/>
        <end position="313"/>
    </location>
</feature>
<feature type="compositionally biased region" description="Low complexity" evidence="1">
    <location>
        <begin position="111"/>
        <end position="124"/>
    </location>
</feature>
<name>A0AAV5VNT3_9BILA</name>
<feature type="compositionally biased region" description="Basic and acidic residues" evidence="1">
    <location>
        <begin position="283"/>
        <end position="304"/>
    </location>
</feature>
<keyword evidence="3" id="KW-1185">Reference proteome</keyword>
<evidence type="ECO:0000313" key="2">
    <source>
        <dbReference type="EMBL" id="GMT20271.1"/>
    </source>
</evidence>
<dbReference type="AlphaFoldDB" id="A0AAV5VNT3"/>
<dbReference type="EMBL" id="BTSY01000003">
    <property type="protein sequence ID" value="GMT20271.1"/>
    <property type="molecule type" value="Genomic_DNA"/>
</dbReference>
<organism evidence="2 3">
    <name type="scientific">Pristionchus fissidentatus</name>
    <dbReference type="NCBI Taxonomy" id="1538716"/>
    <lineage>
        <taxon>Eukaryota</taxon>
        <taxon>Metazoa</taxon>
        <taxon>Ecdysozoa</taxon>
        <taxon>Nematoda</taxon>
        <taxon>Chromadorea</taxon>
        <taxon>Rhabditida</taxon>
        <taxon>Rhabditina</taxon>
        <taxon>Diplogasteromorpha</taxon>
        <taxon>Diplogasteroidea</taxon>
        <taxon>Neodiplogasteridae</taxon>
        <taxon>Pristionchus</taxon>
    </lineage>
</organism>
<protein>
    <submittedName>
        <fullName evidence="2">Uncharacterized protein</fullName>
    </submittedName>
</protein>
<proteinExistence type="predicted"/>
<sequence>MTTYMIQTATENWRRKSAELAAHSNDAVVPVLSKAFEAIDTAFQPEADPIRIERTLASLASEINLSLQYDSQRNEPTRDLTYDLVDAVHMILSQRKNQSTIGGYSTPIQMTTGDTQPTSSSSDDTPNETNQSDAPEVHNFNFLNGLLCKTEPVTDGEDAEAEFAIYNQVADATIGNADELMKTLGSLLAVPYPQETGANREKRRKSSGESATEMRCVRCEEYGTHSVAGYMKHLRVKHYTTAVEAGISFRCSCGKKCRSQKHYLSKKCLGASVTIVRDGEEEGGGRKRSGEDVKRQTKRAKSEEGQQEPVDEEAAIKQMRKSDSITRLKCIKCEKFETCNVGSYITHLKQLHDTTPGQAGISFLCECGNKSRSNWHFKNGGVCGHVRVSIVWEGEGGEEKKEEGGEEIEEDYEEHREEKEEEEEEDDEEEMQENEEETEERW</sequence>